<feature type="domain" description="Aldehyde dehydrogenase" evidence="5">
    <location>
        <begin position="31"/>
        <end position="492"/>
    </location>
</feature>
<dbReference type="FunFam" id="3.40.605.10:FF:000001">
    <property type="entry name" value="Aldehyde dehydrogenase 1"/>
    <property type="match status" value="1"/>
</dbReference>
<dbReference type="AlphaFoldDB" id="A0A7Y9ZLN3"/>
<reference evidence="6 7" key="1">
    <citation type="submission" date="2020-07" db="EMBL/GenBank/DDBJ databases">
        <title>Sequencing the genomes of 1000 actinobacteria strains.</title>
        <authorList>
            <person name="Klenk H.-P."/>
        </authorList>
    </citation>
    <scope>NUCLEOTIDE SEQUENCE [LARGE SCALE GENOMIC DNA]</scope>
    <source>
        <strain evidence="6 7">DSM 15131</strain>
    </source>
</reference>
<evidence type="ECO:0000313" key="7">
    <source>
        <dbReference type="Proteomes" id="UP000562045"/>
    </source>
</evidence>
<dbReference type="Gene3D" id="3.40.605.10">
    <property type="entry name" value="Aldehyde Dehydrogenase, Chain A, domain 1"/>
    <property type="match status" value="1"/>
</dbReference>
<dbReference type="EC" id="1.2.1.3" evidence="6"/>
<comment type="caution">
    <text evidence="6">The sequence shown here is derived from an EMBL/GenBank/DDBJ whole genome shotgun (WGS) entry which is preliminary data.</text>
</comment>
<dbReference type="InterPro" id="IPR015590">
    <property type="entry name" value="Aldehyde_DH_dom"/>
</dbReference>
<dbReference type="Pfam" id="PF00171">
    <property type="entry name" value="Aldedh"/>
    <property type="match status" value="1"/>
</dbReference>
<feature type="active site" evidence="3">
    <location>
        <position position="269"/>
    </location>
</feature>
<name>A0A7Y9ZLN3_9ACTN</name>
<evidence type="ECO:0000256" key="3">
    <source>
        <dbReference type="PROSITE-ProRule" id="PRU10007"/>
    </source>
</evidence>
<dbReference type="SUPFAM" id="SSF53720">
    <property type="entry name" value="ALDH-like"/>
    <property type="match status" value="1"/>
</dbReference>
<dbReference type="Proteomes" id="UP000562045">
    <property type="component" value="Unassembled WGS sequence"/>
</dbReference>
<dbReference type="InterPro" id="IPR016161">
    <property type="entry name" value="Ald_DH/histidinol_DH"/>
</dbReference>
<dbReference type="PANTHER" id="PTHR11699">
    <property type="entry name" value="ALDEHYDE DEHYDROGENASE-RELATED"/>
    <property type="match status" value="1"/>
</dbReference>
<gene>
    <name evidence="6" type="ORF">BJ993_002856</name>
</gene>
<proteinExistence type="inferred from homology"/>
<dbReference type="EMBL" id="JACBZM010000001">
    <property type="protein sequence ID" value="NYI45776.1"/>
    <property type="molecule type" value="Genomic_DNA"/>
</dbReference>
<dbReference type="GO" id="GO:0008957">
    <property type="term" value="F:phenylacetaldehyde dehydrogenase (NAD+) activity"/>
    <property type="evidence" value="ECO:0007669"/>
    <property type="project" value="UniProtKB-EC"/>
</dbReference>
<dbReference type="EC" id="1.2.1.39" evidence="6"/>
<dbReference type="FunFam" id="3.40.309.10:FF:000012">
    <property type="entry name" value="Betaine aldehyde dehydrogenase"/>
    <property type="match status" value="1"/>
</dbReference>
<comment type="similarity">
    <text evidence="1 4">Belongs to the aldehyde dehydrogenase family.</text>
</comment>
<accession>A0A7Y9ZLN3</accession>
<evidence type="ECO:0000313" key="6">
    <source>
        <dbReference type="EMBL" id="NYI45776.1"/>
    </source>
</evidence>
<dbReference type="PROSITE" id="PS00687">
    <property type="entry name" value="ALDEHYDE_DEHYDR_GLU"/>
    <property type="match status" value="1"/>
</dbReference>
<dbReference type="Gene3D" id="3.40.309.10">
    <property type="entry name" value="Aldehyde Dehydrogenase, Chain A, domain 2"/>
    <property type="match status" value="1"/>
</dbReference>
<sequence length="497" mass="52241">MTISLEIPDAVSAFLKSTVSHLIGGADVWSASGETFTTLNPCDGSALADVASGGPREVDFAVTAARLALDGPWKRMPAGERSKVLWRLADLIEERAEEFATLEALDTGKPLTLARAVDIPLVVEWFRYMAGWPTKLTGSTIPVTAPAGPGNYFAYTLREPVGVVGAIIAWNFPLLLVAWKLAPALAAGNTVVLKPAEQTPLTAALFAEVVREAGIPDGVVNIVHGGGEETGAALVNHPGVDKVSFTGSTEVGRKIIQGAAGNLKKVTLELGGKSPNIIFGDADLDTAIPGAGMAIFLNQGEACEAGSRLFVHDSVYDEVVAGVADIARGFKLGNSLDPETTMGPVVSQAQLDTVLGYLDAGRQEGARAVAGGRRHGTEGFFVEPTVLVDTEPGMRVVDEEIFGPVLTVQRFTDTEQVVQAANATAYGLAGGIWTRDLALAHDVAGELRAGSVWINTYHVLDPALPFGGYKQSGWGREHGAEVFDAYTETKTVVVNKG</sequence>
<organism evidence="6 7">
    <name type="scientific">Nocardioides aromaticivorans</name>
    <dbReference type="NCBI Taxonomy" id="200618"/>
    <lineage>
        <taxon>Bacteria</taxon>
        <taxon>Bacillati</taxon>
        <taxon>Actinomycetota</taxon>
        <taxon>Actinomycetes</taxon>
        <taxon>Propionibacteriales</taxon>
        <taxon>Nocardioidaceae</taxon>
        <taxon>Nocardioides</taxon>
    </lineage>
</organism>
<evidence type="ECO:0000256" key="2">
    <source>
        <dbReference type="ARBA" id="ARBA00023002"/>
    </source>
</evidence>
<evidence type="ECO:0000256" key="4">
    <source>
        <dbReference type="RuleBase" id="RU003345"/>
    </source>
</evidence>
<dbReference type="InterPro" id="IPR016162">
    <property type="entry name" value="Ald_DH_N"/>
</dbReference>
<protein>
    <submittedName>
        <fullName evidence="6">Aldehyde dehydrogenase (NAD+)/phenylacetaldehyde dehydrogenase</fullName>
        <ecNumber evidence="6">1.2.1.3</ecNumber>
        <ecNumber evidence="6">1.2.1.39</ecNumber>
    </submittedName>
</protein>
<evidence type="ECO:0000259" key="5">
    <source>
        <dbReference type="Pfam" id="PF00171"/>
    </source>
</evidence>
<evidence type="ECO:0000256" key="1">
    <source>
        <dbReference type="ARBA" id="ARBA00009986"/>
    </source>
</evidence>
<keyword evidence="2 4" id="KW-0560">Oxidoreductase</keyword>
<dbReference type="InterPro" id="IPR016163">
    <property type="entry name" value="Ald_DH_C"/>
</dbReference>
<dbReference type="InterPro" id="IPR029510">
    <property type="entry name" value="Ald_DH_CS_GLU"/>
</dbReference>
<dbReference type="RefSeq" id="WP_218864703.1">
    <property type="nucleotide sequence ID" value="NZ_JACBZM010000001.1"/>
</dbReference>